<feature type="region of interest" description="Disordered" evidence="1">
    <location>
        <begin position="349"/>
        <end position="371"/>
    </location>
</feature>
<proteinExistence type="predicted"/>
<dbReference type="RefSeq" id="WP_425310754.1">
    <property type="nucleotide sequence ID" value="NZ_CP154795.1"/>
</dbReference>
<feature type="transmembrane region" description="Helical" evidence="2">
    <location>
        <begin position="117"/>
        <end position="135"/>
    </location>
</feature>
<feature type="transmembrane region" description="Helical" evidence="2">
    <location>
        <begin position="140"/>
        <end position="158"/>
    </location>
</feature>
<feature type="transmembrane region" description="Helical" evidence="2">
    <location>
        <begin position="170"/>
        <end position="186"/>
    </location>
</feature>
<evidence type="ECO:0000256" key="1">
    <source>
        <dbReference type="SAM" id="MobiDB-lite"/>
    </source>
</evidence>
<evidence type="ECO:0008006" key="5">
    <source>
        <dbReference type="Google" id="ProtNLM"/>
    </source>
</evidence>
<keyword evidence="2" id="KW-0812">Transmembrane</keyword>
<keyword evidence="2" id="KW-0472">Membrane</keyword>
<keyword evidence="4" id="KW-1185">Reference proteome</keyword>
<gene>
    <name evidence="3" type="ORF">AADG42_18910</name>
</gene>
<keyword evidence="2" id="KW-1133">Transmembrane helix</keyword>
<evidence type="ECO:0000313" key="3">
    <source>
        <dbReference type="EMBL" id="XAN09301.1"/>
    </source>
</evidence>
<feature type="transmembrane region" description="Helical" evidence="2">
    <location>
        <begin position="38"/>
        <end position="56"/>
    </location>
</feature>
<name>A0ABZ3FT72_9ACTN</name>
<dbReference type="EMBL" id="CP154795">
    <property type="protein sequence ID" value="XAN09301.1"/>
    <property type="molecule type" value="Genomic_DNA"/>
</dbReference>
<accession>A0ABZ3FT72</accession>
<evidence type="ECO:0000256" key="2">
    <source>
        <dbReference type="SAM" id="Phobius"/>
    </source>
</evidence>
<reference evidence="3 4" key="1">
    <citation type="submission" date="2024-04" db="EMBL/GenBank/DDBJ databases">
        <title>Isolation of an actinomycete strain from pig manure.</title>
        <authorList>
            <person name="Gong T."/>
            <person name="Yu Z."/>
            <person name="An M."/>
            <person name="Wei C."/>
            <person name="Yang W."/>
            <person name="Liu L."/>
        </authorList>
    </citation>
    <scope>NUCLEOTIDE SEQUENCE [LARGE SCALE GENOMIC DNA]</scope>
    <source>
        <strain evidence="3 4">ZF39</strain>
    </source>
</reference>
<protein>
    <recommendedName>
        <fullName evidence="5">Histidine kinase</fullName>
    </recommendedName>
</protein>
<sequence length="371" mass="40738">MTTSTPGTAPVRWARWRAFMHRVAPPDREPPLAPFPGWGWFLAQFGFALALTLGNWNNYFNPWLVLLVAVPLSAFVAAAPLSTRLGRTRMARVISLGWFPVLALVGSQVKTPVGELSVLWPATSATLALALLTMIGWVRWAWLMTLAVIVAGVLWGLIKDVPLSDGLEQLAILTAMVAGSVYRLVMRRSRAREVMALHEEGIALEQLVTLASRAEARRDYRTRLLAQIGGLLDRIESGQELTPDERRECRLVEASLRDAIRGRGFSTREVTQAARSARERGATVTLIDDRRTDCADEVCRNVLGATVDTLGDAERGDTFVARLLPVGRRNVATVLLVNEEGEGVRREFTMPPSGNPADGAFERPPVTLAPD</sequence>
<organism evidence="3 4">
    <name type="scientific">Ammonicoccus fulvus</name>
    <dbReference type="NCBI Taxonomy" id="3138240"/>
    <lineage>
        <taxon>Bacteria</taxon>
        <taxon>Bacillati</taxon>
        <taxon>Actinomycetota</taxon>
        <taxon>Actinomycetes</taxon>
        <taxon>Propionibacteriales</taxon>
        <taxon>Propionibacteriaceae</taxon>
        <taxon>Ammonicoccus</taxon>
    </lineage>
</organism>
<dbReference type="Proteomes" id="UP001442841">
    <property type="component" value="Chromosome"/>
</dbReference>
<feature type="transmembrane region" description="Helical" evidence="2">
    <location>
        <begin position="62"/>
        <end position="81"/>
    </location>
</feature>
<evidence type="ECO:0000313" key="4">
    <source>
        <dbReference type="Proteomes" id="UP001442841"/>
    </source>
</evidence>